<sequence>MKKLIFALFVLASLLEAKFFIGIESGGSYSQYVENQDSLNKSNQGRRGSVYGVYIGANLGTEHYFARDSMLFRWFVGAGGDVRVGYGDLNLGIDFMGTLYKNETSAFGLFLGIEMSTTLIGESSDFGGHVRAGMSTMLGSHHRFELYYRMLLGGFQEEQYYQIGNEPYGSTTFTYYRHYQRSDAVILAYKYVF</sequence>
<gene>
    <name evidence="1" type="ORF">CQA58_03890</name>
</gene>
<comment type="caution">
    <text evidence="1">The sequence shown here is derived from an EMBL/GenBank/DDBJ whole genome shotgun (WGS) entry which is preliminary data.</text>
</comment>
<dbReference type="OrthoDB" id="5325786at2"/>
<dbReference type="RefSeq" id="WP_115569417.1">
    <property type="nucleotide sequence ID" value="NZ_NXLV01000005.1"/>
</dbReference>
<dbReference type="AlphaFoldDB" id="A0A3D8J0A8"/>
<evidence type="ECO:0000313" key="1">
    <source>
        <dbReference type="EMBL" id="RDU70928.1"/>
    </source>
</evidence>
<accession>A0A3D8J0A8</accession>
<dbReference type="Proteomes" id="UP000257045">
    <property type="component" value="Unassembled WGS sequence"/>
</dbReference>
<reference evidence="1 2" key="1">
    <citation type="submission" date="2018-04" db="EMBL/GenBank/DDBJ databases">
        <title>Novel Campyloabacter and Helicobacter Species and Strains.</title>
        <authorList>
            <person name="Mannion A.J."/>
            <person name="Shen Z."/>
            <person name="Fox J.G."/>
        </authorList>
    </citation>
    <scope>NUCLEOTIDE SEQUENCE [LARGE SCALE GENOMIC DNA]</scope>
    <source>
        <strain evidence="1 2">MIT 04-9366</strain>
    </source>
</reference>
<proteinExistence type="predicted"/>
<evidence type="ECO:0000313" key="2">
    <source>
        <dbReference type="Proteomes" id="UP000257045"/>
    </source>
</evidence>
<organism evidence="1 2">
    <name type="scientific">Helicobacter brantae</name>
    <dbReference type="NCBI Taxonomy" id="375927"/>
    <lineage>
        <taxon>Bacteria</taxon>
        <taxon>Pseudomonadati</taxon>
        <taxon>Campylobacterota</taxon>
        <taxon>Epsilonproteobacteria</taxon>
        <taxon>Campylobacterales</taxon>
        <taxon>Helicobacteraceae</taxon>
        <taxon>Helicobacter</taxon>
    </lineage>
</organism>
<keyword evidence="2" id="KW-1185">Reference proteome</keyword>
<dbReference type="EMBL" id="NXLV01000005">
    <property type="protein sequence ID" value="RDU70928.1"/>
    <property type="molecule type" value="Genomic_DNA"/>
</dbReference>
<protein>
    <recommendedName>
        <fullName evidence="3">Outer membrane beta-barrel protein</fullName>
    </recommendedName>
</protein>
<evidence type="ECO:0008006" key="3">
    <source>
        <dbReference type="Google" id="ProtNLM"/>
    </source>
</evidence>
<name>A0A3D8J0A8_9HELI</name>